<dbReference type="SUPFAM" id="SSF52058">
    <property type="entry name" value="L domain-like"/>
    <property type="match status" value="1"/>
</dbReference>
<dbReference type="InterPro" id="IPR026906">
    <property type="entry name" value="LRR_5"/>
</dbReference>
<gene>
    <name evidence="3" type="ORF">SAMN05216463_12249</name>
</gene>
<dbReference type="PANTHER" id="PTHR45661:SF3">
    <property type="entry name" value="IG-LIKE DOMAIN-CONTAINING PROTEIN"/>
    <property type="match status" value="1"/>
</dbReference>
<organism evidence="3 4">
    <name type="scientific">Xylanibacter ruminicola</name>
    <name type="common">Prevotella ruminicola</name>
    <dbReference type="NCBI Taxonomy" id="839"/>
    <lineage>
        <taxon>Bacteria</taxon>
        <taxon>Pseudomonadati</taxon>
        <taxon>Bacteroidota</taxon>
        <taxon>Bacteroidia</taxon>
        <taxon>Bacteroidales</taxon>
        <taxon>Prevotellaceae</taxon>
        <taxon>Xylanibacter</taxon>
    </lineage>
</organism>
<dbReference type="AlphaFoldDB" id="A0A1M6XVM0"/>
<keyword evidence="1" id="KW-0732">Signal</keyword>
<dbReference type="Proteomes" id="UP000184130">
    <property type="component" value="Unassembled WGS sequence"/>
</dbReference>
<dbReference type="Gene3D" id="3.80.10.10">
    <property type="entry name" value="Ribonuclease Inhibitor"/>
    <property type="match status" value="1"/>
</dbReference>
<sequence>MKRLLLFTVLCIVACGCRAQIGHRFKTTDVNGNVLWYSITSDNSVRLEGRDLKLKNGIVVVPETIKYKNKLYEVTSISNWAFYGPLRNQKGELLEITLPKTITKVEKTSDDIDGIFHGCDKLMKVEISSPLEAFPDNMFSYCYSLKQVTVPNTVKALGNCCFYDCSSLKSIQLPERLDTIGGACFVGCEKIEEIKIPEGVKALPYLKLKNLSSEIGVFYGCSNLKVVELPYSIESLGEKTFYGCPNLSTIKGLHSGISGVNIAFEGSSFDYNAYKNTFAFSMANIIPKLKAWRAKRDYETTTEWQGRVNLDSQQRKVQDFLSEAIKEYTDKNPIQVTLGSYDADTEMYVLNTNYGKKYVKIPHSQAPTFKQIFSNAVFDVSYVMGDNYPQILNLTICFDDQQYIAEKSVVESSHSELAILPDLEVKFNKYGSQGESAKLVLDNSLDLNVPVVAPNSNVTTFAVIIGNERYTQVAHVPFANNDAKVFAEYCKKTLGLPEKNVKVYENASYGIMIGAVSDIQKIAKAFKGNINVIFYYAGHGIPDEATGDGYLLPIDADGSNIQVCYPLSLLYKKFGDMQVKSVTCFIDACFSGAQRGNGMIVTARGVAIKVKADNPMGNTVVFTAATDKQTAYPYEEKGHGMFTYYLLKKLRETKGDCTLGELGTYISDEVTKQAIVTNGKEQTPVVLTSQGIADSWKNKKLR</sequence>
<feature type="chain" id="PRO_5012252136" evidence="1">
    <location>
        <begin position="20"/>
        <end position="702"/>
    </location>
</feature>
<dbReference type="InterPro" id="IPR053139">
    <property type="entry name" value="Surface_bspA-like"/>
</dbReference>
<dbReference type="InterPro" id="IPR029030">
    <property type="entry name" value="Caspase-like_dom_sf"/>
</dbReference>
<evidence type="ECO:0000256" key="1">
    <source>
        <dbReference type="SAM" id="SignalP"/>
    </source>
</evidence>
<evidence type="ECO:0000259" key="2">
    <source>
        <dbReference type="Pfam" id="PF00656"/>
    </source>
</evidence>
<dbReference type="Pfam" id="PF13306">
    <property type="entry name" value="LRR_5"/>
    <property type="match status" value="2"/>
</dbReference>
<reference evidence="3 4" key="1">
    <citation type="submission" date="2016-11" db="EMBL/GenBank/DDBJ databases">
        <authorList>
            <person name="Jaros S."/>
            <person name="Januszkiewicz K."/>
            <person name="Wedrychowicz H."/>
        </authorList>
    </citation>
    <scope>NUCLEOTIDE SEQUENCE [LARGE SCALE GENOMIC DNA]</scope>
    <source>
        <strain evidence="3 4">KHT3</strain>
    </source>
</reference>
<dbReference type="PANTHER" id="PTHR45661">
    <property type="entry name" value="SURFACE ANTIGEN"/>
    <property type="match status" value="1"/>
</dbReference>
<dbReference type="EMBL" id="FRBD01000022">
    <property type="protein sequence ID" value="SHL09903.1"/>
    <property type="molecule type" value="Genomic_DNA"/>
</dbReference>
<evidence type="ECO:0000313" key="3">
    <source>
        <dbReference type="EMBL" id="SHL09903.1"/>
    </source>
</evidence>
<accession>A0A1M6XVM0</accession>
<dbReference type="InterPro" id="IPR032675">
    <property type="entry name" value="LRR_dom_sf"/>
</dbReference>
<feature type="signal peptide" evidence="1">
    <location>
        <begin position="1"/>
        <end position="19"/>
    </location>
</feature>
<dbReference type="GO" id="GO:0006508">
    <property type="term" value="P:proteolysis"/>
    <property type="evidence" value="ECO:0007669"/>
    <property type="project" value="InterPro"/>
</dbReference>
<proteinExistence type="predicted"/>
<dbReference type="Pfam" id="PF00656">
    <property type="entry name" value="Peptidase_C14"/>
    <property type="match status" value="1"/>
</dbReference>
<dbReference type="GO" id="GO:0004197">
    <property type="term" value="F:cysteine-type endopeptidase activity"/>
    <property type="evidence" value="ECO:0007669"/>
    <property type="project" value="InterPro"/>
</dbReference>
<name>A0A1M6XVM0_XYLRU</name>
<dbReference type="InterPro" id="IPR011600">
    <property type="entry name" value="Pept_C14_caspase"/>
</dbReference>
<dbReference type="PROSITE" id="PS51257">
    <property type="entry name" value="PROKAR_LIPOPROTEIN"/>
    <property type="match status" value="1"/>
</dbReference>
<evidence type="ECO:0000313" key="4">
    <source>
        <dbReference type="Proteomes" id="UP000184130"/>
    </source>
</evidence>
<dbReference type="SUPFAM" id="SSF52129">
    <property type="entry name" value="Caspase-like"/>
    <property type="match status" value="1"/>
</dbReference>
<feature type="domain" description="Peptidase C14 caspase" evidence="2">
    <location>
        <begin position="461"/>
        <end position="687"/>
    </location>
</feature>
<protein>
    <submittedName>
        <fullName evidence="3">Leucine rich repeat-containing protein</fullName>
    </submittedName>
</protein>
<dbReference type="Gene3D" id="3.40.50.1460">
    <property type="match status" value="1"/>
</dbReference>